<feature type="compositionally biased region" description="Polar residues" evidence="1">
    <location>
        <begin position="99"/>
        <end position="108"/>
    </location>
</feature>
<dbReference type="GeneID" id="27347317"/>
<feature type="compositionally biased region" description="Polar residues" evidence="1">
    <location>
        <begin position="255"/>
        <end position="272"/>
    </location>
</feature>
<feature type="region of interest" description="Disordered" evidence="1">
    <location>
        <begin position="66"/>
        <end position="272"/>
    </location>
</feature>
<protein>
    <submittedName>
        <fullName evidence="2">Uncharacterized protein</fullName>
    </submittedName>
</protein>
<feature type="compositionally biased region" description="Basic and acidic residues" evidence="1">
    <location>
        <begin position="74"/>
        <end position="87"/>
    </location>
</feature>
<dbReference type="Proteomes" id="UP000054466">
    <property type="component" value="Unassembled WGS sequence"/>
</dbReference>
<feature type="compositionally biased region" description="Basic and acidic residues" evidence="1">
    <location>
        <begin position="201"/>
        <end position="219"/>
    </location>
</feature>
<dbReference type="EMBL" id="KN847043">
    <property type="protein sequence ID" value="KIW28459.1"/>
    <property type="molecule type" value="Genomic_DNA"/>
</dbReference>
<gene>
    <name evidence="2" type="ORF">PV07_08123</name>
</gene>
<name>A0A0D2CXY6_9EURO</name>
<evidence type="ECO:0000256" key="1">
    <source>
        <dbReference type="SAM" id="MobiDB-lite"/>
    </source>
</evidence>
<feature type="compositionally biased region" description="Low complexity" evidence="1">
    <location>
        <begin position="149"/>
        <end position="163"/>
    </location>
</feature>
<proteinExistence type="predicted"/>
<organism evidence="2 3">
    <name type="scientific">Cladophialophora immunda</name>
    <dbReference type="NCBI Taxonomy" id="569365"/>
    <lineage>
        <taxon>Eukaryota</taxon>
        <taxon>Fungi</taxon>
        <taxon>Dikarya</taxon>
        <taxon>Ascomycota</taxon>
        <taxon>Pezizomycotina</taxon>
        <taxon>Eurotiomycetes</taxon>
        <taxon>Chaetothyriomycetidae</taxon>
        <taxon>Chaetothyriales</taxon>
        <taxon>Herpotrichiellaceae</taxon>
        <taxon>Cladophialophora</taxon>
    </lineage>
</organism>
<feature type="compositionally biased region" description="Low complexity" evidence="1">
    <location>
        <begin position="117"/>
        <end position="132"/>
    </location>
</feature>
<dbReference type="HOGENOM" id="CLU_762910_0_0_1"/>
<evidence type="ECO:0000313" key="3">
    <source>
        <dbReference type="Proteomes" id="UP000054466"/>
    </source>
</evidence>
<sequence length="363" mass="41004">MCYTRSTLLVCPDCHCRFTSADYPTVDKICSSSSDCRYRNRHPLPQREEEVAKRCSRCHIDRDNRYSHGSSTRQDSRSVIRESERGSGRSGACSGASRTWTIDSNTSTIRDHRDRSTTATTTGSRSRTGTSRNDSRDRSSAAHERDSRSSLSRSRTVSTSGSRVDAHERSHEDRLVVRRDRDGSRTLSDMFGDMSVSTSSSRHDNALERRRSHRGDRSSHRTGGRSRGLPPNGISLNFVSMMLARRHTKSHRESSASTSQTRNTDTTVSTRSRASTGLDIPFEMLLDRYGLSVTDIEYSLDREHREVQFEIPRDILQLLPPGDLFQTEDNELVWAVCERCLAEEGGWGSFARARGSGRGREYH</sequence>
<feature type="compositionally biased region" description="Basic and acidic residues" evidence="1">
    <location>
        <begin position="164"/>
        <end position="184"/>
    </location>
</feature>
<evidence type="ECO:0000313" key="2">
    <source>
        <dbReference type="EMBL" id="KIW28459.1"/>
    </source>
</evidence>
<reference evidence="2 3" key="1">
    <citation type="submission" date="2015-01" db="EMBL/GenBank/DDBJ databases">
        <title>The Genome Sequence of Cladophialophora immunda CBS83496.</title>
        <authorList>
            <consortium name="The Broad Institute Genomics Platform"/>
            <person name="Cuomo C."/>
            <person name="de Hoog S."/>
            <person name="Gorbushina A."/>
            <person name="Stielow B."/>
            <person name="Teixiera M."/>
            <person name="Abouelleil A."/>
            <person name="Chapman S.B."/>
            <person name="Priest M."/>
            <person name="Young S.K."/>
            <person name="Wortman J."/>
            <person name="Nusbaum C."/>
            <person name="Birren B."/>
        </authorList>
    </citation>
    <scope>NUCLEOTIDE SEQUENCE [LARGE SCALE GENOMIC DNA]</scope>
    <source>
        <strain evidence="2 3">CBS 83496</strain>
    </source>
</reference>
<keyword evidence="3" id="KW-1185">Reference proteome</keyword>
<dbReference type="AlphaFoldDB" id="A0A0D2CXY6"/>
<feature type="compositionally biased region" description="Basic and acidic residues" evidence="1">
    <location>
        <begin position="133"/>
        <end position="148"/>
    </location>
</feature>
<dbReference type="VEuPathDB" id="FungiDB:PV07_08123"/>
<dbReference type="OrthoDB" id="2189106at2759"/>
<dbReference type="RefSeq" id="XP_016248675.1">
    <property type="nucleotide sequence ID" value="XM_016395256.1"/>
</dbReference>
<accession>A0A0D2CXY6</accession>